<evidence type="ECO:0000313" key="16">
    <source>
        <dbReference type="Proteomes" id="UP000232875"/>
    </source>
</evidence>
<keyword evidence="10" id="KW-0067">ATP-binding</keyword>
<keyword evidence="6" id="KW-0808">Transferase</keyword>
<dbReference type="GO" id="GO:0006450">
    <property type="term" value="P:regulation of translational fidelity"/>
    <property type="evidence" value="ECO:0007669"/>
    <property type="project" value="TreeGrafter"/>
</dbReference>
<dbReference type="InterPro" id="IPR038385">
    <property type="entry name" value="Sua5/YwlC_C"/>
</dbReference>
<evidence type="ECO:0000256" key="13">
    <source>
        <dbReference type="ARBA" id="ARBA00056339"/>
    </source>
</evidence>
<evidence type="ECO:0000256" key="2">
    <source>
        <dbReference type="ARBA" id="ARBA00007663"/>
    </source>
</evidence>
<dbReference type="Gene3D" id="3.40.50.11030">
    <property type="entry name" value="Threonylcarbamoyl-AMP synthase, C-terminal domain"/>
    <property type="match status" value="1"/>
</dbReference>
<evidence type="ECO:0000259" key="14">
    <source>
        <dbReference type="PROSITE" id="PS51163"/>
    </source>
</evidence>
<dbReference type="FunFam" id="3.90.870.10:FF:000008">
    <property type="entry name" value="Threonylcarbamoyl-AMP synthase"/>
    <property type="match status" value="1"/>
</dbReference>
<organism evidence="15 16">
    <name type="scientific">Malassezia vespertilionis</name>
    <dbReference type="NCBI Taxonomy" id="2020962"/>
    <lineage>
        <taxon>Eukaryota</taxon>
        <taxon>Fungi</taxon>
        <taxon>Dikarya</taxon>
        <taxon>Basidiomycota</taxon>
        <taxon>Ustilaginomycotina</taxon>
        <taxon>Malasseziomycetes</taxon>
        <taxon>Malasseziales</taxon>
        <taxon>Malasseziaceae</taxon>
        <taxon>Malassezia</taxon>
    </lineage>
</organism>
<dbReference type="InterPro" id="IPR005145">
    <property type="entry name" value="Sua5_C"/>
</dbReference>
<dbReference type="NCBIfam" id="TIGR00057">
    <property type="entry name" value="L-threonylcarbamoyladenylate synthase"/>
    <property type="match status" value="1"/>
</dbReference>
<dbReference type="PANTHER" id="PTHR17490">
    <property type="entry name" value="SUA5"/>
    <property type="match status" value="1"/>
</dbReference>
<sequence length="632" mass="67596">MAETARSAPWWAVWRTRGDASSKDAVHDDAFHTPAHKPITTLHELEDAVDDATKPKAHSVRLPFSTLLVCSAYGLGFASGMLGGARRTALVYLAENAHRRPTTVQGWYFYNKTKYYRMILGGVRHGAHTGIKLAGWVAGYCLLDFMAENGRSQLHERFALTNTPNAVLDAYYMGHWVDGAFAGMATGCIGAVASSDFGFTFADASIPPRSEPISTLRVAFHSNEAEQHLQQAAAHLRDGELVAFPTETVYGLGACALHADAARKIYDAKNRPADNPLIVHVSDRDMLERLVEKDAINPAMDALITAFWPGPLTLLFPVRTKKGKPIVPTAVTCGQTTVGIRMPSHPIARALISLANVPIAAPSANASGRPSPTSAAHVFTDLGHSGKLRYIVDGGACTVGVESTVVDATAPGQVCVLRPGGVSVEAIGDVLKQRQLLAAPDAPSQGQAHLLVYGKDMARSAQQELAPTTPGMKYRHYSPQASVILVRCEQGDNVPSVASFMQHIAAQPNARIGVLCAIDSPLFVALKRIAHPQRALAMWAAQCEANAKRTSPLVSYDQSQLCIYSLGTSANAAMAAQRLFDGLRVLDADIVWDDKQQTCDVILVEAVGEAGVGLAVMNRVQKAATETVVVGC</sequence>
<keyword evidence="8" id="KW-0548">Nucleotidyltransferase</keyword>
<dbReference type="GO" id="GO:0005737">
    <property type="term" value="C:cytoplasm"/>
    <property type="evidence" value="ECO:0007669"/>
    <property type="project" value="UniProtKB-SubCell"/>
</dbReference>
<keyword evidence="7" id="KW-0819">tRNA processing</keyword>
<name>A0A2N1JEN7_9BASI</name>
<comment type="catalytic activity">
    <reaction evidence="12">
        <text>L-threonine + hydrogencarbonate + ATP = L-threonylcarbamoyladenylate + diphosphate + H2O</text>
        <dbReference type="Rhea" id="RHEA:36407"/>
        <dbReference type="ChEBI" id="CHEBI:15377"/>
        <dbReference type="ChEBI" id="CHEBI:17544"/>
        <dbReference type="ChEBI" id="CHEBI:30616"/>
        <dbReference type="ChEBI" id="CHEBI:33019"/>
        <dbReference type="ChEBI" id="CHEBI:57926"/>
        <dbReference type="ChEBI" id="CHEBI:73682"/>
        <dbReference type="EC" id="2.7.7.87"/>
    </reaction>
</comment>
<protein>
    <recommendedName>
        <fullName evidence="4">Threonylcarbamoyl-AMP synthase</fullName>
        <ecNumber evidence="3">2.7.7.87</ecNumber>
    </recommendedName>
    <alternativeName>
        <fullName evidence="11">L-threonylcarbamoyladenylate synthase</fullName>
    </alternativeName>
</protein>
<evidence type="ECO:0000256" key="4">
    <source>
        <dbReference type="ARBA" id="ARBA00015492"/>
    </source>
</evidence>
<evidence type="ECO:0000256" key="10">
    <source>
        <dbReference type="ARBA" id="ARBA00022840"/>
    </source>
</evidence>
<dbReference type="PROSITE" id="PS51163">
    <property type="entry name" value="YRDC"/>
    <property type="match status" value="1"/>
</dbReference>
<dbReference type="GO" id="GO:0061710">
    <property type="term" value="F:L-threonylcarbamoyladenylate synthase"/>
    <property type="evidence" value="ECO:0007669"/>
    <property type="project" value="UniProtKB-EC"/>
</dbReference>
<dbReference type="InterPro" id="IPR050156">
    <property type="entry name" value="TC-AMP_synthase_SUA5"/>
</dbReference>
<accession>A0A2N1JEN7</accession>
<dbReference type="GO" id="GO:0005524">
    <property type="term" value="F:ATP binding"/>
    <property type="evidence" value="ECO:0007669"/>
    <property type="project" value="UniProtKB-KW"/>
</dbReference>
<dbReference type="GO" id="GO:0000049">
    <property type="term" value="F:tRNA binding"/>
    <property type="evidence" value="ECO:0007669"/>
    <property type="project" value="TreeGrafter"/>
</dbReference>
<comment type="function">
    <text evidence="13">Required for the formation of a threonylcarbamoyl group on adenosine at position 37 (t(6)A37) in tRNAs that read codons beginning with adenine. Likely catalyzes the conversion of L-threonine, HCO(3)(-)/CO(2) and ATP to give threonylcarbamoyl-AMP (TC-AMP) as the acyladenylate intermediate, with the release of diphosphate. Required for normal translation, by ensuring translation fidelity at the level of codon recognition, appropriate translation initiation selection and maintenance of reading frame. Also involved in telomere replication. Binds to single-stranded telomeric (ssTG) DNA and positively regulates telomere length.</text>
</comment>
<dbReference type="GO" id="GO:0002949">
    <property type="term" value="P:tRNA threonylcarbamoyladenosine modification"/>
    <property type="evidence" value="ECO:0007669"/>
    <property type="project" value="UniProtKB-ARBA"/>
</dbReference>
<evidence type="ECO:0000256" key="3">
    <source>
        <dbReference type="ARBA" id="ARBA00012584"/>
    </source>
</evidence>
<dbReference type="SUPFAM" id="SSF55821">
    <property type="entry name" value="YrdC/RibB"/>
    <property type="match status" value="1"/>
</dbReference>
<evidence type="ECO:0000256" key="11">
    <source>
        <dbReference type="ARBA" id="ARBA00029774"/>
    </source>
</evidence>
<dbReference type="Pfam" id="PF01300">
    <property type="entry name" value="Sua5_yciO_yrdC"/>
    <property type="match status" value="1"/>
</dbReference>
<evidence type="ECO:0000256" key="1">
    <source>
        <dbReference type="ARBA" id="ARBA00004496"/>
    </source>
</evidence>
<comment type="subcellular location">
    <subcellularLocation>
        <location evidence="1">Cytoplasm</location>
    </subcellularLocation>
</comment>
<evidence type="ECO:0000313" key="15">
    <source>
        <dbReference type="EMBL" id="PKI85012.1"/>
    </source>
</evidence>
<dbReference type="EC" id="2.7.7.87" evidence="3"/>
<evidence type="ECO:0000256" key="7">
    <source>
        <dbReference type="ARBA" id="ARBA00022694"/>
    </source>
</evidence>
<dbReference type="AlphaFoldDB" id="A0A2N1JEN7"/>
<evidence type="ECO:0000256" key="12">
    <source>
        <dbReference type="ARBA" id="ARBA00048366"/>
    </source>
</evidence>
<dbReference type="Proteomes" id="UP000232875">
    <property type="component" value="Unassembled WGS sequence"/>
</dbReference>
<keyword evidence="5" id="KW-0963">Cytoplasm</keyword>
<dbReference type="InterPro" id="IPR017945">
    <property type="entry name" value="DHBP_synth_RibB-like_a/b_dom"/>
</dbReference>
<evidence type="ECO:0000256" key="9">
    <source>
        <dbReference type="ARBA" id="ARBA00022741"/>
    </source>
</evidence>
<reference evidence="15 16" key="1">
    <citation type="submission" date="2017-10" db="EMBL/GenBank/DDBJ databases">
        <title>A novel species of cold-tolerant Malassezia isolated from bats.</title>
        <authorList>
            <person name="Lorch J.M."/>
            <person name="Palmer J.M."/>
            <person name="Vanderwolf K.J."/>
            <person name="Schmidt K.Z."/>
            <person name="Verant M.L."/>
            <person name="Weller T.J."/>
            <person name="Blehert D.S."/>
        </authorList>
    </citation>
    <scope>NUCLEOTIDE SEQUENCE [LARGE SCALE GENOMIC DNA]</scope>
    <source>
        <strain evidence="15 16">NWHC:44797-103</strain>
    </source>
</reference>
<evidence type="ECO:0000256" key="5">
    <source>
        <dbReference type="ARBA" id="ARBA00022490"/>
    </source>
</evidence>
<comment type="similarity">
    <text evidence="2">Belongs to the SUA5 family.</text>
</comment>
<feature type="domain" description="YrdC-like" evidence="14">
    <location>
        <begin position="226"/>
        <end position="422"/>
    </location>
</feature>
<evidence type="ECO:0000256" key="6">
    <source>
        <dbReference type="ARBA" id="ARBA00022679"/>
    </source>
</evidence>
<keyword evidence="9" id="KW-0547">Nucleotide-binding</keyword>
<proteinExistence type="inferred from homology"/>
<dbReference type="Pfam" id="PF03481">
    <property type="entry name" value="Sua5_C"/>
    <property type="match status" value="1"/>
</dbReference>
<dbReference type="InterPro" id="IPR006070">
    <property type="entry name" value="Sua5-like_dom"/>
</dbReference>
<dbReference type="Gene3D" id="3.90.870.10">
    <property type="entry name" value="DHBP synthase"/>
    <property type="match status" value="1"/>
</dbReference>
<dbReference type="PANTHER" id="PTHR17490:SF16">
    <property type="entry name" value="THREONYLCARBAMOYL-AMP SYNTHASE"/>
    <property type="match status" value="1"/>
</dbReference>
<evidence type="ECO:0000256" key="8">
    <source>
        <dbReference type="ARBA" id="ARBA00022695"/>
    </source>
</evidence>
<dbReference type="EMBL" id="KZ454988">
    <property type="protein sequence ID" value="PKI85012.1"/>
    <property type="molecule type" value="Genomic_DNA"/>
</dbReference>
<dbReference type="STRING" id="2020962.A0A2N1JEN7"/>
<dbReference type="OrthoDB" id="412787at2759"/>
<gene>
    <name evidence="15" type="ORF">MVES_001124</name>
</gene>
<dbReference type="GO" id="GO:0003725">
    <property type="term" value="F:double-stranded RNA binding"/>
    <property type="evidence" value="ECO:0007669"/>
    <property type="project" value="InterPro"/>
</dbReference>
<keyword evidence="16" id="KW-1185">Reference proteome</keyword>